<name>A0A0S3F1M3_9SPHN</name>
<protein>
    <recommendedName>
        <fullName evidence="2">Lipid/polyisoprenoid-binding YceI-like domain-containing protein</fullName>
    </recommendedName>
</protein>
<dbReference type="STRING" id="1332080.ATN00_16115"/>
<evidence type="ECO:0000256" key="1">
    <source>
        <dbReference type="SAM" id="SignalP"/>
    </source>
</evidence>
<dbReference type="InterPro" id="IPR036761">
    <property type="entry name" value="TTHA0802/YceI-like_sf"/>
</dbReference>
<feature type="chain" id="PRO_5006611859" description="Lipid/polyisoprenoid-binding YceI-like domain-containing protein" evidence="1">
    <location>
        <begin position="27"/>
        <end position="203"/>
    </location>
</feature>
<keyword evidence="1" id="KW-0732">Signal</keyword>
<evidence type="ECO:0000259" key="2">
    <source>
        <dbReference type="SMART" id="SM00867"/>
    </source>
</evidence>
<organism evidence="3 4">
    <name type="scientific">Sphingobium baderi</name>
    <dbReference type="NCBI Taxonomy" id="1332080"/>
    <lineage>
        <taxon>Bacteria</taxon>
        <taxon>Pseudomonadati</taxon>
        <taxon>Pseudomonadota</taxon>
        <taxon>Alphaproteobacteria</taxon>
        <taxon>Sphingomonadales</taxon>
        <taxon>Sphingomonadaceae</taxon>
        <taxon>Sphingobium</taxon>
    </lineage>
</organism>
<dbReference type="PANTHER" id="PTHR34406:SF1">
    <property type="entry name" value="PROTEIN YCEI"/>
    <property type="match status" value="1"/>
</dbReference>
<dbReference type="PANTHER" id="PTHR34406">
    <property type="entry name" value="PROTEIN YCEI"/>
    <property type="match status" value="1"/>
</dbReference>
<evidence type="ECO:0000313" key="4">
    <source>
        <dbReference type="Proteomes" id="UP000056968"/>
    </source>
</evidence>
<dbReference type="InterPro" id="IPR007372">
    <property type="entry name" value="Lipid/polyisoprenoid-bd_YceI"/>
</dbReference>
<sequence>MRALPTRAAACLIMLPLVPAKPAATAGLDQDRYPPGTYAVDSHRTRVHFQVKSLFGSYQGDFIEPGGTVVIHPRRSGHADIDISFPVDRLTTGDASTDQMLKSASFFDMDRYPTVRFAANDASIGDNNVLAIHGELTMHGQTRPIAIAVRFMGLDPDILSGAKPALRFTGNAAVKRSQFGMSYGRPFVANRVDLSIDATFRQL</sequence>
<dbReference type="AlphaFoldDB" id="A0A0S3F1M3"/>
<dbReference type="KEGG" id="sbd:ATN00_16115"/>
<keyword evidence="4" id="KW-1185">Reference proteome</keyword>
<dbReference type="EMBL" id="CP013264">
    <property type="protein sequence ID" value="ALR21591.1"/>
    <property type="molecule type" value="Genomic_DNA"/>
</dbReference>
<dbReference type="Gene3D" id="2.40.128.110">
    <property type="entry name" value="Lipid/polyisoprenoid-binding, YceI-like"/>
    <property type="match status" value="1"/>
</dbReference>
<feature type="domain" description="Lipid/polyisoprenoid-binding YceI-like" evidence="2">
    <location>
        <begin position="37"/>
        <end position="201"/>
    </location>
</feature>
<dbReference type="SUPFAM" id="SSF101874">
    <property type="entry name" value="YceI-like"/>
    <property type="match status" value="1"/>
</dbReference>
<feature type="signal peptide" evidence="1">
    <location>
        <begin position="1"/>
        <end position="26"/>
    </location>
</feature>
<dbReference type="Pfam" id="PF04264">
    <property type="entry name" value="YceI"/>
    <property type="match status" value="1"/>
</dbReference>
<dbReference type="RefSeq" id="WP_062066341.1">
    <property type="nucleotide sequence ID" value="NZ_CP013264.1"/>
</dbReference>
<reference evidence="3 4" key="1">
    <citation type="submission" date="2015-11" db="EMBL/GenBank/DDBJ databases">
        <title>A Two-component Flavoprotein Monooxygenase System MeaXY Responsible for para-Hydroxylation of 2-Methyl-6-ethylaniline and 2,6-Diethylaniline in Sphingobium baderi DE-13.</title>
        <authorList>
            <person name="Cheng M."/>
            <person name="Meng Q."/>
            <person name="Yang Y."/>
            <person name="Chu C."/>
            <person name="Yan X."/>
            <person name="He J."/>
            <person name="Li S."/>
        </authorList>
    </citation>
    <scope>NUCLEOTIDE SEQUENCE [LARGE SCALE GENOMIC DNA]</scope>
    <source>
        <strain evidence="3 4">DE-13</strain>
    </source>
</reference>
<dbReference type="OrthoDB" id="9811006at2"/>
<accession>A0A0S3F1M3</accession>
<proteinExistence type="predicted"/>
<dbReference type="Proteomes" id="UP000056968">
    <property type="component" value="Chromosome"/>
</dbReference>
<evidence type="ECO:0000313" key="3">
    <source>
        <dbReference type="EMBL" id="ALR21591.1"/>
    </source>
</evidence>
<gene>
    <name evidence="3" type="ORF">ATN00_16115</name>
</gene>
<dbReference type="SMART" id="SM00867">
    <property type="entry name" value="YceI"/>
    <property type="match status" value="1"/>
</dbReference>